<gene>
    <name evidence="2" type="ORF">Poly51_37710</name>
</gene>
<evidence type="ECO:0000313" key="2">
    <source>
        <dbReference type="EMBL" id="TWU55022.1"/>
    </source>
</evidence>
<keyword evidence="1" id="KW-0175">Coiled coil</keyword>
<dbReference type="AlphaFoldDB" id="A0A5C6F188"/>
<evidence type="ECO:0000256" key="1">
    <source>
        <dbReference type="SAM" id="Coils"/>
    </source>
</evidence>
<protein>
    <submittedName>
        <fullName evidence="2">Uncharacterized protein</fullName>
    </submittedName>
</protein>
<dbReference type="OrthoDB" id="266184at2"/>
<dbReference type="RefSeq" id="WP_146459150.1">
    <property type="nucleotide sequence ID" value="NZ_SJPW01000004.1"/>
</dbReference>
<comment type="caution">
    <text evidence="2">The sequence shown here is derived from an EMBL/GenBank/DDBJ whole genome shotgun (WGS) entry which is preliminary data.</text>
</comment>
<dbReference type="Proteomes" id="UP000318288">
    <property type="component" value="Unassembled WGS sequence"/>
</dbReference>
<dbReference type="EMBL" id="SJPW01000004">
    <property type="protein sequence ID" value="TWU55022.1"/>
    <property type="molecule type" value="Genomic_DNA"/>
</dbReference>
<feature type="coiled-coil region" evidence="1">
    <location>
        <begin position="10"/>
        <end position="37"/>
    </location>
</feature>
<name>A0A5C6F188_9BACT</name>
<organism evidence="2 3">
    <name type="scientific">Rubripirellula tenax</name>
    <dbReference type="NCBI Taxonomy" id="2528015"/>
    <lineage>
        <taxon>Bacteria</taxon>
        <taxon>Pseudomonadati</taxon>
        <taxon>Planctomycetota</taxon>
        <taxon>Planctomycetia</taxon>
        <taxon>Pirellulales</taxon>
        <taxon>Pirellulaceae</taxon>
        <taxon>Rubripirellula</taxon>
    </lineage>
</organism>
<reference evidence="2 3" key="1">
    <citation type="submission" date="2019-02" db="EMBL/GenBank/DDBJ databases">
        <title>Deep-cultivation of Planctomycetes and their phenomic and genomic characterization uncovers novel biology.</title>
        <authorList>
            <person name="Wiegand S."/>
            <person name="Jogler M."/>
            <person name="Boedeker C."/>
            <person name="Pinto D."/>
            <person name="Vollmers J."/>
            <person name="Rivas-Marin E."/>
            <person name="Kohn T."/>
            <person name="Peeters S.H."/>
            <person name="Heuer A."/>
            <person name="Rast P."/>
            <person name="Oberbeckmann S."/>
            <person name="Bunk B."/>
            <person name="Jeske O."/>
            <person name="Meyerdierks A."/>
            <person name="Storesund J.E."/>
            <person name="Kallscheuer N."/>
            <person name="Luecker S."/>
            <person name="Lage O.M."/>
            <person name="Pohl T."/>
            <person name="Merkel B.J."/>
            <person name="Hornburger P."/>
            <person name="Mueller R.-W."/>
            <person name="Bruemmer F."/>
            <person name="Labrenz M."/>
            <person name="Spormann A.M."/>
            <person name="Op Den Camp H."/>
            <person name="Overmann J."/>
            <person name="Amann R."/>
            <person name="Jetten M.S.M."/>
            <person name="Mascher T."/>
            <person name="Medema M.H."/>
            <person name="Devos D.P."/>
            <person name="Kaster A.-K."/>
            <person name="Ovreas L."/>
            <person name="Rohde M."/>
            <person name="Galperin M.Y."/>
            <person name="Jogler C."/>
        </authorList>
    </citation>
    <scope>NUCLEOTIDE SEQUENCE [LARGE SCALE GENOMIC DNA]</scope>
    <source>
        <strain evidence="2 3">Poly51</strain>
    </source>
</reference>
<evidence type="ECO:0000313" key="3">
    <source>
        <dbReference type="Proteomes" id="UP000318288"/>
    </source>
</evidence>
<proteinExistence type="predicted"/>
<accession>A0A5C6F188</accession>
<keyword evidence="3" id="KW-1185">Reference proteome</keyword>
<sequence length="104" mass="11512">MFENLNDIRVEDLKARIAKAEADVVVATEKLKQVAARQLSRLDIDIAMSDFKVVWASLTAKERVHLVELLVARVVYDPDAGSMAISYHPTAITALVEECEESVA</sequence>